<dbReference type="Pfam" id="PF07859">
    <property type="entry name" value="Abhydrolase_3"/>
    <property type="match status" value="1"/>
</dbReference>
<reference evidence="4 5" key="1">
    <citation type="submission" date="2024-06" db="EMBL/GenBank/DDBJ databases">
        <title>Genomic Encyclopedia of Type Strains, Phase IV (KMG-IV): sequencing the most valuable type-strain genomes for metagenomic binning, comparative biology and taxonomic classification.</title>
        <authorList>
            <person name="Goeker M."/>
        </authorList>
    </citation>
    <scope>NUCLEOTIDE SEQUENCE [LARGE SCALE GENOMIC DNA]</scope>
    <source>
        <strain evidence="4 5">DSM 21331</strain>
    </source>
</reference>
<gene>
    <name evidence="4" type="ORF">ABID43_003101</name>
</gene>
<dbReference type="PANTHER" id="PTHR48081:SF8">
    <property type="entry name" value="ALPHA_BETA HYDROLASE FOLD-3 DOMAIN-CONTAINING PROTEIN-RELATED"/>
    <property type="match status" value="1"/>
</dbReference>
<protein>
    <submittedName>
        <fullName evidence="4">Acetyl esterase/lipase</fullName>
    </submittedName>
</protein>
<organism evidence="4 5">
    <name type="scientific">Methylobacterium goesingense</name>
    <dbReference type="NCBI Taxonomy" id="243690"/>
    <lineage>
        <taxon>Bacteria</taxon>
        <taxon>Pseudomonadati</taxon>
        <taxon>Pseudomonadota</taxon>
        <taxon>Alphaproteobacteria</taxon>
        <taxon>Hyphomicrobiales</taxon>
        <taxon>Methylobacteriaceae</taxon>
        <taxon>Methylobacterium</taxon>
    </lineage>
</organism>
<dbReference type="PANTHER" id="PTHR48081">
    <property type="entry name" value="AB HYDROLASE SUPERFAMILY PROTEIN C4A8.06C"/>
    <property type="match status" value="1"/>
</dbReference>
<feature type="domain" description="Alpha/beta hydrolase fold-3" evidence="3">
    <location>
        <begin position="76"/>
        <end position="275"/>
    </location>
</feature>
<dbReference type="SUPFAM" id="SSF53474">
    <property type="entry name" value="alpha/beta-Hydrolases"/>
    <property type="match status" value="1"/>
</dbReference>
<dbReference type="InterPro" id="IPR029058">
    <property type="entry name" value="AB_hydrolase_fold"/>
</dbReference>
<feature type="region of interest" description="Disordered" evidence="2">
    <location>
        <begin position="22"/>
        <end position="45"/>
    </location>
</feature>
<keyword evidence="1" id="KW-0378">Hydrolase</keyword>
<sequence length="299" mass="32408">MTSLTARLAALAIRLTGRRRNLARDDPDPEAAVATRARPARPTRAQRRRFAVRWDLRDGFEVYSMAPRAGGGTGGVIYLHGGAYTSPITRIHWRFIARMVAQTGLRFTVPLYPLTPEHSCADICALVMAVYRDHLEVDGEPPVALMGDSAGGGLALSLAMQVRDAGLPGPGGLVLISPWLDVTTNDPSQARIEPSDVMLMRPGVQALGHWYAGDRATTDPRVSPLFGSLRGLPPIELFCGSHDILVADARRLAALARAEACPLAYHEEPGLMHVYPLLGLPESRRAEARIGRFLAGVRD</sequence>
<evidence type="ECO:0000256" key="2">
    <source>
        <dbReference type="SAM" id="MobiDB-lite"/>
    </source>
</evidence>
<dbReference type="RefSeq" id="WP_238277686.1">
    <property type="nucleotide sequence ID" value="NZ_BPQL01000024.1"/>
</dbReference>
<dbReference type="Proteomes" id="UP001549145">
    <property type="component" value="Unassembled WGS sequence"/>
</dbReference>
<dbReference type="EMBL" id="JBEPMM010000008">
    <property type="protein sequence ID" value="MET3693551.1"/>
    <property type="molecule type" value="Genomic_DNA"/>
</dbReference>
<accession>A0ABV2L6T8</accession>
<evidence type="ECO:0000313" key="5">
    <source>
        <dbReference type="Proteomes" id="UP001549145"/>
    </source>
</evidence>
<proteinExistence type="predicted"/>
<keyword evidence="5" id="KW-1185">Reference proteome</keyword>
<evidence type="ECO:0000313" key="4">
    <source>
        <dbReference type="EMBL" id="MET3693551.1"/>
    </source>
</evidence>
<name>A0ABV2L6T8_9HYPH</name>
<comment type="caution">
    <text evidence="4">The sequence shown here is derived from an EMBL/GenBank/DDBJ whole genome shotgun (WGS) entry which is preliminary data.</text>
</comment>
<dbReference type="Gene3D" id="3.40.50.1820">
    <property type="entry name" value="alpha/beta hydrolase"/>
    <property type="match status" value="1"/>
</dbReference>
<evidence type="ECO:0000256" key="1">
    <source>
        <dbReference type="ARBA" id="ARBA00022801"/>
    </source>
</evidence>
<dbReference type="InterPro" id="IPR050300">
    <property type="entry name" value="GDXG_lipolytic_enzyme"/>
</dbReference>
<evidence type="ECO:0000259" key="3">
    <source>
        <dbReference type="Pfam" id="PF07859"/>
    </source>
</evidence>
<dbReference type="InterPro" id="IPR013094">
    <property type="entry name" value="AB_hydrolase_3"/>
</dbReference>